<evidence type="ECO:0000256" key="2">
    <source>
        <dbReference type="ARBA" id="ARBA00022692"/>
    </source>
</evidence>
<feature type="transmembrane region" description="Helical" evidence="5">
    <location>
        <begin position="188"/>
        <end position="211"/>
    </location>
</feature>
<evidence type="ECO:0000256" key="3">
    <source>
        <dbReference type="ARBA" id="ARBA00022989"/>
    </source>
</evidence>
<feature type="transmembrane region" description="Helical" evidence="5">
    <location>
        <begin position="36"/>
        <end position="56"/>
    </location>
</feature>
<comment type="subcellular location">
    <subcellularLocation>
        <location evidence="1">Membrane</location>
        <topology evidence="1">Multi-pass membrane protein</topology>
    </subcellularLocation>
</comment>
<keyword evidence="7" id="KW-1185">Reference proteome</keyword>
<organism evidence="6 7">
    <name type="scientific">Actinomadura fibrosa</name>
    <dbReference type="NCBI Taxonomy" id="111802"/>
    <lineage>
        <taxon>Bacteria</taxon>
        <taxon>Bacillati</taxon>
        <taxon>Actinomycetota</taxon>
        <taxon>Actinomycetes</taxon>
        <taxon>Streptosporangiales</taxon>
        <taxon>Thermomonosporaceae</taxon>
        <taxon>Actinomadura</taxon>
    </lineage>
</organism>
<keyword evidence="4 5" id="KW-0472">Membrane</keyword>
<dbReference type="RefSeq" id="WP_165503236.1">
    <property type="nucleotide sequence ID" value="NZ_CAACUY010000264.1"/>
</dbReference>
<keyword evidence="2 5" id="KW-0812">Transmembrane</keyword>
<accession>A0ABW2XW08</accession>
<evidence type="ECO:0000256" key="4">
    <source>
        <dbReference type="ARBA" id="ARBA00023136"/>
    </source>
</evidence>
<gene>
    <name evidence="6" type="ORF">ACFQZM_37900</name>
</gene>
<dbReference type="InterPro" id="IPR011701">
    <property type="entry name" value="MFS"/>
</dbReference>
<feature type="transmembrane region" description="Helical" evidence="5">
    <location>
        <begin position="297"/>
        <end position="319"/>
    </location>
</feature>
<feature type="transmembrane region" description="Helical" evidence="5">
    <location>
        <begin position="354"/>
        <end position="373"/>
    </location>
</feature>
<evidence type="ECO:0000256" key="5">
    <source>
        <dbReference type="SAM" id="Phobius"/>
    </source>
</evidence>
<feature type="transmembrane region" description="Helical" evidence="5">
    <location>
        <begin position="125"/>
        <end position="143"/>
    </location>
</feature>
<reference evidence="7" key="1">
    <citation type="journal article" date="2019" name="Int. J. Syst. Evol. Microbiol.">
        <title>The Global Catalogue of Microorganisms (GCM) 10K type strain sequencing project: providing services to taxonomists for standard genome sequencing and annotation.</title>
        <authorList>
            <consortium name="The Broad Institute Genomics Platform"/>
            <consortium name="The Broad Institute Genome Sequencing Center for Infectious Disease"/>
            <person name="Wu L."/>
            <person name="Ma J."/>
        </authorList>
    </citation>
    <scope>NUCLEOTIDE SEQUENCE [LARGE SCALE GENOMIC DNA]</scope>
    <source>
        <strain evidence="7">JCM 9371</strain>
    </source>
</reference>
<feature type="transmembrane region" description="Helical" evidence="5">
    <location>
        <begin position="385"/>
        <end position="403"/>
    </location>
</feature>
<dbReference type="PANTHER" id="PTHR23514">
    <property type="entry name" value="BYPASS OF STOP CODON PROTEIN 6"/>
    <property type="match status" value="1"/>
</dbReference>
<evidence type="ECO:0000313" key="6">
    <source>
        <dbReference type="EMBL" id="MFD0690314.1"/>
    </source>
</evidence>
<sequence length="407" mass="41304">MPRNDREGDPRLVRETARPDPAARIYAELTPARRRAARIAIGLIFFVNGAAFATWASRVPAIRDGLTLSAGGLSVALTGLAVGAFVGLPVAGGLVARWGSRRVLMWSSLYLAGLPLVAFAPRLGYLTAVLVAFAFGNSALDVAMNTQGALAERACARPLMGGFHAMFSLGGVTGAIAGGLAASTEIGIGAHFTGAAAALTVVCGVAVAYLFPDGPDRAAADPLLALPSRGLWAPGFVVFCALMGEGLMNDWGSLYLRDVAGSSAGTAAAGFGVFSVGMVAGRLVADRIRGRTTPGRFLLTCGLIAASGSTLAFAFPYAWTGLAAYSLIGLGLAAVVPVAFSQAAALTTRRPGPSIAAVSTVGYIGFMAGPPVVGGIAESAGLRTAMLMFLVLMATMTSLAPALSRAP</sequence>
<protein>
    <submittedName>
        <fullName evidence="6">MFS transporter</fullName>
    </submittedName>
</protein>
<comment type="caution">
    <text evidence="6">The sequence shown here is derived from an EMBL/GenBank/DDBJ whole genome shotgun (WGS) entry which is preliminary data.</text>
</comment>
<feature type="transmembrane region" description="Helical" evidence="5">
    <location>
        <begin position="325"/>
        <end position="347"/>
    </location>
</feature>
<proteinExistence type="predicted"/>
<dbReference type="SUPFAM" id="SSF103473">
    <property type="entry name" value="MFS general substrate transporter"/>
    <property type="match status" value="1"/>
</dbReference>
<keyword evidence="3 5" id="KW-1133">Transmembrane helix</keyword>
<feature type="transmembrane region" description="Helical" evidence="5">
    <location>
        <begin position="264"/>
        <end position="285"/>
    </location>
</feature>
<name>A0ABW2XW08_9ACTN</name>
<dbReference type="Gene3D" id="1.20.1250.20">
    <property type="entry name" value="MFS general substrate transporter like domains"/>
    <property type="match status" value="2"/>
</dbReference>
<feature type="transmembrane region" description="Helical" evidence="5">
    <location>
        <begin position="223"/>
        <end position="244"/>
    </location>
</feature>
<dbReference type="Pfam" id="PF07690">
    <property type="entry name" value="MFS_1"/>
    <property type="match status" value="1"/>
</dbReference>
<feature type="transmembrane region" description="Helical" evidence="5">
    <location>
        <begin position="68"/>
        <end position="91"/>
    </location>
</feature>
<feature type="transmembrane region" description="Helical" evidence="5">
    <location>
        <begin position="163"/>
        <end position="182"/>
    </location>
</feature>
<dbReference type="PANTHER" id="PTHR23514:SF13">
    <property type="entry name" value="INNER MEMBRANE PROTEIN YBJJ"/>
    <property type="match status" value="1"/>
</dbReference>
<evidence type="ECO:0000313" key="7">
    <source>
        <dbReference type="Proteomes" id="UP001597063"/>
    </source>
</evidence>
<feature type="transmembrane region" description="Helical" evidence="5">
    <location>
        <begin position="103"/>
        <end position="119"/>
    </location>
</feature>
<dbReference type="InterPro" id="IPR051788">
    <property type="entry name" value="MFS_Transporter"/>
</dbReference>
<dbReference type="InterPro" id="IPR036259">
    <property type="entry name" value="MFS_trans_sf"/>
</dbReference>
<dbReference type="CDD" id="cd17393">
    <property type="entry name" value="MFS_MosC_like"/>
    <property type="match status" value="1"/>
</dbReference>
<dbReference type="EMBL" id="JBHTGP010000018">
    <property type="protein sequence ID" value="MFD0690314.1"/>
    <property type="molecule type" value="Genomic_DNA"/>
</dbReference>
<dbReference type="Proteomes" id="UP001597063">
    <property type="component" value="Unassembled WGS sequence"/>
</dbReference>
<evidence type="ECO:0000256" key="1">
    <source>
        <dbReference type="ARBA" id="ARBA00004141"/>
    </source>
</evidence>